<evidence type="ECO:0000259" key="14">
    <source>
        <dbReference type="Pfam" id="PF21365"/>
    </source>
</evidence>
<dbReference type="GeneID" id="66115730"/>
<evidence type="ECO:0000256" key="11">
    <source>
        <dbReference type="SAM" id="SignalP"/>
    </source>
</evidence>
<dbReference type="Gene3D" id="2.60.40.1180">
    <property type="entry name" value="Golgi alpha-mannosidase II"/>
    <property type="match status" value="2"/>
</dbReference>
<reference evidence="15" key="1">
    <citation type="submission" date="2021-03" db="EMBL/GenBank/DDBJ databases">
        <authorList>
            <person name="Palmer J.M."/>
        </authorList>
    </citation>
    <scope>NUCLEOTIDE SEQUENCE</scope>
    <source>
        <strain evidence="15">ARV_011</strain>
    </source>
</reference>
<feature type="domain" description="Glycoside hydrolase family 31 N-terminal" evidence="13">
    <location>
        <begin position="84"/>
        <end position="307"/>
    </location>
</feature>
<feature type="domain" description="Glycoside hydrolase family 31 TIM barrel" evidence="12">
    <location>
        <begin position="351"/>
        <end position="683"/>
    </location>
</feature>
<keyword evidence="4 11" id="KW-0732">Signal</keyword>
<dbReference type="CDD" id="cd06603">
    <property type="entry name" value="GH31_GANC_GANAB_alpha"/>
    <property type="match status" value="1"/>
</dbReference>
<keyword evidence="6" id="KW-0256">Endoplasmic reticulum</keyword>
<comment type="caution">
    <text evidence="15">The sequence shown here is derived from an EMBL/GenBank/DDBJ whole genome shotgun (WGS) entry which is preliminary data.</text>
</comment>
<dbReference type="InterPro" id="IPR013780">
    <property type="entry name" value="Glyco_hydro_b"/>
</dbReference>
<evidence type="ECO:0000256" key="1">
    <source>
        <dbReference type="ARBA" id="ARBA00004240"/>
    </source>
</evidence>
<dbReference type="SUPFAM" id="SSF51011">
    <property type="entry name" value="Glycosyl hydrolase domain"/>
    <property type="match status" value="1"/>
</dbReference>
<dbReference type="AlphaFoldDB" id="A0A9P7VDS7"/>
<dbReference type="Pfam" id="PF21365">
    <property type="entry name" value="Glyco_hydro_31_3rd"/>
    <property type="match status" value="1"/>
</dbReference>
<evidence type="ECO:0000256" key="10">
    <source>
        <dbReference type="RuleBase" id="RU361185"/>
    </source>
</evidence>
<evidence type="ECO:0000256" key="7">
    <source>
        <dbReference type="ARBA" id="ARBA00023180"/>
    </source>
</evidence>
<evidence type="ECO:0000256" key="5">
    <source>
        <dbReference type="ARBA" id="ARBA00022801"/>
    </source>
</evidence>
<dbReference type="GO" id="GO:0017177">
    <property type="term" value="C:glucosidase II complex"/>
    <property type="evidence" value="ECO:0007669"/>
    <property type="project" value="TreeGrafter"/>
</dbReference>
<dbReference type="RefSeq" id="XP_043051514.1">
    <property type="nucleotide sequence ID" value="XM_043193126.1"/>
</dbReference>
<evidence type="ECO:0000259" key="12">
    <source>
        <dbReference type="Pfam" id="PF01055"/>
    </source>
</evidence>
<dbReference type="EMBL" id="JAHMUF010000002">
    <property type="protein sequence ID" value="KAG7195969.1"/>
    <property type="molecule type" value="Genomic_DNA"/>
</dbReference>
<evidence type="ECO:0000259" key="13">
    <source>
        <dbReference type="Pfam" id="PF13802"/>
    </source>
</evidence>
<dbReference type="InterPro" id="IPR025887">
    <property type="entry name" value="Glyco_hydro_31_N_dom"/>
</dbReference>
<keyword evidence="8 10" id="KW-0326">Glycosidase</keyword>
<dbReference type="GO" id="GO:0006491">
    <property type="term" value="P:N-glycan processing"/>
    <property type="evidence" value="ECO:0007669"/>
    <property type="project" value="TreeGrafter"/>
</dbReference>
<protein>
    <recommendedName>
        <fullName evidence="9">Glucosidase II subunit alpha</fullName>
    </recommendedName>
</protein>
<dbReference type="Proteomes" id="UP000790833">
    <property type="component" value="Unassembled WGS sequence"/>
</dbReference>
<evidence type="ECO:0000256" key="3">
    <source>
        <dbReference type="ARBA" id="ARBA00007806"/>
    </source>
</evidence>
<dbReference type="SUPFAM" id="SSF51445">
    <property type="entry name" value="(Trans)glycosidases"/>
    <property type="match status" value="1"/>
</dbReference>
<dbReference type="PANTHER" id="PTHR22762:SF54">
    <property type="entry name" value="BCDNA.GH04962"/>
    <property type="match status" value="1"/>
</dbReference>
<evidence type="ECO:0000313" key="16">
    <source>
        <dbReference type="Proteomes" id="UP000790833"/>
    </source>
</evidence>
<comment type="pathway">
    <text evidence="2">Glycan metabolism; N-glycan metabolism.</text>
</comment>
<dbReference type="GO" id="GO:0005975">
    <property type="term" value="P:carbohydrate metabolic process"/>
    <property type="evidence" value="ECO:0007669"/>
    <property type="project" value="InterPro"/>
</dbReference>
<evidence type="ECO:0000256" key="4">
    <source>
        <dbReference type="ARBA" id="ARBA00022729"/>
    </source>
</evidence>
<dbReference type="InterPro" id="IPR017853">
    <property type="entry name" value="GH"/>
</dbReference>
<dbReference type="InterPro" id="IPR048395">
    <property type="entry name" value="Glyco_hydro_31_C"/>
</dbReference>
<dbReference type="OrthoDB" id="1334205at2759"/>
<dbReference type="GO" id="GO:0090599">
    <property type="term" value="F:alpha-glucosidase activity"/>
    <property type="evidence" value="ECO:0007669"/>
    <property type="project" value="TreeGrafter"/>
</dbReference>
<feature type="chain" id="PRO_5040412997" description="Glucosidase II subunit alpha" evidence="11">
    <location>
        <begin position="18"/>
        <end position="932"/>
    </location>
</feature>
<comment type="subcellular location">
    <subcellularLocation>
        <location evidence="1">Endoplasmic reticulum</location>
    </subcellularLocation>
</comment>
<dbReference type="InterPro" id="IPR000322">
    <property type="entry name" value="Glyco_hydro_31_TIM"/>
</dbReference>
<evidence type="ECO:0000256" key="9">
    <source>
        <dbReference type="ARBA" id="ARBA00042895"/>
    </source>
</evidence>
<dbReference type="Gene3D" id="3.20.20.80">
    <property type="entry name" value="Glycosidases"/>
    <property type="match status" value="2"/>
</dbReference>
<keyword evidence="16" id="KW-1185">Reference proteome</keyword>
<gene>
    <name evidence="15" type="ORF">KQ657_002356</name>
</gene>
<evidence type="ECO:0000256" key="8">
    <source>
        <dbReference type="ARBA" id="ARBA00023295"/>
    </source>
</evidence>
<evidence type="ECO:0000256" key="6">
    <source>
        <dbReference type="ARBA" id="ARBA00022824"/>
    </source>
</evidence>
<proteinExistence type="inferred from homology"/>
<keyword evidence="5 10" id="KW-0378">Hydrolase</keyword>
<dbReference type="Pfam" id="PF13802">
    <property type="entry name" value="Gal_mutarotas_2"/>
    <property type="match status" value="1"/>
</dbReference>
<feature type="domain" description="Glycosyl hydrolase family 31 C-terminal" evidence="14">
    <location>
        <begin position="692"/>
        <end position="785"/>
    </location>
</feature>
<dbReference type="SUPFAM" id="SSF74650">
    <property type="entry name" value="Galactose mutarotase-like"/>
    <property type="match status" value="1"/>
</dbReference>
<dbReference type="GO" id="GO:0030246">
    <property type="term" value="F:carbohydrate binding"/>
    <property type="evidence" value="ECO:0007669"/>
    <property type="project" value="InterPro"/>
</dbReference>
<sequence length="932" mass="107872">MKVVVAFLALYVTIALGVKEELFKKCHENGFCHRNRHYGSHILEAHDWPYRINSTSLKTSAETSHIWLEILKTISHDKEIVLDLQLSLLNDDNLRVQVNERRSNDLKGVGSLTTHRFNGTGNWVLVDSVTEGKFKSIDASLKEKLGLKYGKYHSAELTYYPLTLKVYYKNQLQMTVNDKKFFNLEHYRTMEDNDMNMLPFELDFDMFKDSFKDSSKDTIPFGPESIGLDFTFNGYQHVYGIPEHADSLSLRDTTNSEPYRLFNIDLFEYEVGSTMPMYGAIPFLLAVKPTKVASGLFWLNSGDTFVDIDKTHLKGVSTHWMSENGIIDFIILVKESPEAINKAYGELSGFTPLPQLFALGYHQCRWNYNDQEDVLQVHENMDKYQIPYDTIWLDIEYADSKKYFTWNKKTFPDPRKMMLELDRTGRNLVIIVDPHFKTGYFVSNELMKQDLCVKDNENKILKAHCWPGESVYIDSLNPKATEYLTSKYQMSSKNTFMGGDDITNVHLWNDMNEPSVFDGPETTFFKDTIHYGRWEHRSIHNMYGMSYHNATFHALTNRLAQSSRNRPFVLTRSFFAGSQRTAAMWTGDNMSKWEYLKASIPMNMNQGIAGMPFSGSDVGGFFGNPSKELLTRWYQTGIWYAFFRAHAHIDSRRREPWIAGEPYTSIIRNAIRLRYRLLPTIYTTMQRTSVEGVPFMRPLFYSYPGNLDTYEIENEFYLGNSGLLIAPVLEEGVKEIIIVLPNVKEIYYDYTNGKMSLESYYGKSQIIKQVTLEDIPMFLEGGSIITEKQRYRRSSKLMINDPYTLIIAPNHDQGKASGQLYIDDYETYDYQNGKSAMIEFEASDKGISSTLIRGEGEEFKVTNHVEKVIVLNFTKQYDAKPLKQVVVNKQQVVEFEIVHNNHLVIKMPNTPMSQNWTIEYEYVESSSLHDEL</sequence>
<dbReference type="CDD" id="cd14752">
    <property type="entry name" value="GH31_N"/>
    <property type="match status" value="1"/>
</dbReference>
<dbReference type="Pfam" id="PF01055">
    <property type="entry name" value="Glyco_hydro_31_2nd"/>
    <property type="match status" value="1"/>
</dbReference>
<feature type="signal peptide" evidence="11">
    <location>
        <begin position="1"/>
        <end position="17"/>
    </location>
</feature>
<dbReference type="Gene3D" id="2.60.40.1760">
    <property type="entry name" value="glycosyl hydrolase (family 31)"/>
    <property type="match status" value="1"/>
</dbReference>
<evidence type="ECO:0000256" key="2">
    <source>
        <dbReference type="ARBA" id="ARBA00004833"/>
    </source>
</evidence>
<organism evidence="15 16">
    <name type="scientific">Scheffersomyces spartinae</name>
    <dbReference type="NCBI Taxonomy" id="45513"/>
    <lineage>
        <taxon>Eukaryota</taxon>
        <taxon>Fungi</taxon>
        <taxon>Dikarya</taxon>
        <taxon>Ascomycota</taxon>
        <taxon>Saccharomycotina</taxon>
        <taxon>Pichiomycetes</taxon>
        <taxon>Debaryomycetaceae</taxon>
        <taxon>Scheffersomyces</taxon>
    </lineage>
</organism>
<dbReference type="InterPro" id="IPR011013">
    <property type="entry name" value="Gal_mutarotase_sf_dom"/>
</dbReference>
<evidence type="ECO:0000313" key="15">
    <source>
        <dbReference type="EMBL" id="KAG7195969.1"/>
    </source>
</evidence>
<dbReference type="PANTHER" id="PTHR22762">
    <property type="entry name" value="ALPHA-GLUCOSIDASE"/>
    <property type="match status" value="1"/>
</dbReference>
<comment type="similarity">
    <text evidence="3 10">Belongs to the glycosyl hydrolase 31 family.</text>
</comment>
<accession>A0A9P7VDS7</accession>
<name>A0A9P7VDS7_9ASCO</name>
<keyword evidence="7" id="KW-0325">Glycoprotein</keyword>